<evidence type="ECO:0000313" key="1">
    <source>
        <dbReference type="EMBL" id="KAJ1673007.1"/>
    </source>
</evidence>
<protein>
    <submittedName>
        <fullName evidence="1">Uncharacterized protein</fullName>
    </submittedName>
</protein>
<comment type="caution">
    <text evidence="1">The sequence shown here is derived from an EMBL/GenBank/DDBJ whole genome shotgun (WGS) entry which is preliminary data.</text>
</comment>
<feature type="non-terminal residue" evidence="1">
    <location>
        <position position="1"/>
    </location>
</feature>
<dbReference type="EMBL" id="JAMZIH010007512">
    <property type="protein sequence ID" value="KAJ1673007.1"/>
    <property type="molecule type" value="Genomic_DNA"/>
</dbReference>
<organism evidence="1 2">
    <name type="scientific">Spiromyces aspiralis</name>
    <dbReference type="NCBI Taxonomy" id="68401"/>
    <lineage>
        <taxon>Eukaryota</taxon>
        <taxon>Fungi</taxon>
        <taxon>Fungi incertae sedis</taxon>
        <taxon>Zoopagomycota</taxon>
        <taxon>Kickxellomycotina</taxon>
        <taxon>Kickxellomycetes</taxon>
        <taxon>Kickxellales</taxon>
        <taxon>Kickxellaceae</taxon>
        <taxon>Spiromyces</taxon>
    </lineage>
</organism>
<keyword evidence="2" id="KW-1185">Reference proteome</keyword>
<evidence type="ECO:0000313" key="2">
    <source>
        <dbReference type="Proteomes" id="UP001145114"/>
    </source>
</evidence>
<sequence length="167" mass="19011">ISQLKLKPQTNEVKAEIKELEEINRHLTWALVHKCRALVTVLARLRAEGRGEDDGQFVEKLTALKDTFYRLKSKSMEPGSSEAAIAESVAVAIVEAALNTFEGRLGASINNLNSLLSKEALTEATRARYNQLWDKRVALLREIGWTAWVEYFEELVKYERPASFRIY</sequence>
<reference evidence="1" key="1">
    <citation type="submission" date="2022-06" db="EMBL/GenBank/DDBJ databases">
        <title>Phylogenomic reconstructions and comparative analyses of Kickxellomycotina fungi.</title>
        <authorList>
            <person name="Reynolds N.K."/>
            <person name="Stajich J.E."/>
            <person name="Barry K."/>
            <person name="Grigoriev I.V."/>
            <person name="Crous P."/>
            <person name="Smith M.E."/>
        </authorList>
    </citation>
    <scope>NUCLEOTIDE SEQUENCE</scope>
    <source>
        <strain evidence="1">RSA 2271</strain>
    </source>
</reference>
<name>A0ACC1HA36_9FUNG</name>
<dbReference type="Proteomes" id="UP001145114">
    <property type="component" value="Unassembled WGS sequence"/>
</dbReference>
<gene>
    <name evidence="1" type="ORF">EV182_006063</name>
</gene>
<accession>A0ACC1HA36</accession>
<proteinExistence type="predicted"/>